<feature type="compositionally biased region" description="Polar residues" evidence="2">
    <location>
        <begin position="463"/>
        <end position="479"/>
    </location>
</feature>
<dbReference type="GO" id="GO:0000712">
    <property type="term" value="P:resolution of meiotic recombination intermediates"/>
    <property type="evidence" value="ECO:0007669"/>
    <property type="project" value="TreeGrafter"/>
</dbReference>
<dbReference type="Ensembl" id="ENSPKIT00000007368.1">
    <property type="protein sequence ID" value="ENSPKIP00000026610.1"/>
    <property type="gene ID" value="ENSPKIG00000009027.1"/>
</dbReference>
<feature type="compositionally biased region" description="Polar residues" evidence="2">
    <location>
        <begin position="646"/>
        <end position="674"/>
    </location>
</feature>
<dbReference type="PANTHER" id="PTHR46427:SF1">
    <property type="entry name" value="ANKYRIN REPEAT AND LEM DOMAIN-CONTAINING PROTEIN 1"/>
    <property type="match status" value="1"/>
</dbReference>
<reference evidence="4" key="1">
    <citation type="submission" date="2025-08" db="UniProtKB">
        <authorList>
            <consortium name="Ensembl"/>
        </authorList>
    </citation>
    <scope>IDENTIFICATION</scope>
</reference>
<dbReference type="GO" id="GO:0005654">
    <property type="term" value="C:nucleoplasm"/>
    <property type="evidence" value="ECO:0007669"/>
    <property type="project" value="TreeGrafter"/>
</dbReference>
<feature type="region of interest" description="Disordered" evidence="2">
    <location>
        <begin position="321"/>
        <end position="340"/>
    </location>
</feature>
<dbReference type="SMART" id="SM00248">
    <property type="entry name" value="ANK"/>
    <property type="match status" value="3"/>
</dbReference>
<accession>A0A3B3S8S3</accession>
<evidence type="ECO:0000256" key="1">
    <source>
        <dbReference type="PROSITE-ProRule" id="PRU00023"/>
    </source>
</evidence>
<feature type="repeat" description="ANK" evidence="1">
    <location>
        <begin position="40"/>
        <end position="75"/>
    </location>
</feature>
<feature type="repeat" description="ANK" evidence="1">
    <location>
        <begin position="76"/>
        <end position="108"/>
    </location>
</feature>
<dbReference type="InterPro" id="IPR003887">
    <property type="entry name" value="LEM_dom"/>
</dbReference>
<evidence type="ECO:0000313" key="5">
    <source>
        <dbReference type="Proteomes" id="UP000261540"/>
    </source>
</evidence>
<dbReference type="InterPro" id="IPR011015">
    <property type="entry name" value="LEM/LEM-like_dom_sf"/>
</dbReference>
<sequence length="1190" mass="132024">MFSDKKNLTLRLCKAVNDGEPRTVEDLLLQGANPNLVLRKGVAAVHLAVGKETEKRIRCLKLLLQHGADPNARSVEDLTPLHIAALWGCYQNLKLLLQNGGNPNLKDQDGNTATDLANQQDNHKCAQLLKEYWSWDALGTDDDDLPQFQYSFYRGQDCRDTSPHSGRVDSSAGLHDLSLLSDYGEGPLSSTRRSSSLNLARINSRPSWRGRSQLSGLLDFTDLQGRRTQEWNREFDKDLAAQSILSSTRISAGQQSYFGVLPMVEEKESLVYSQKLQYDPVIHKRPANELPPQLDPLCSSRCASRKSVSFKDVDDYFPVFTDESPKQNENQSQHSSTDTTVDFTDYPEFLNLERLASVSHNQGIDVTSPDHVFVFSRDKHCASPDLDKTVVGNWLMEEKDEEERDDCDLAKIKGPIQPVCSSSGSSGPSEYSSCDSDPYTTVLGPCNLHRNTSFSDDDRETGAMSQQDRGSPRTASPNIQVCEATEQSAKLLLITEKSLNTVDSEEYKGVLDVSGKGTALPNKASKSTSKVAACLPQLINDLVLSPKSPSVKCNAEDLKNVRKECSDNPVEEPEWPCDDKGKVLRGVMDLSKACRESCSVDGDGGLLPLSPFVTGRTLSRLSRSSSRASGYITDSSVHSLFEDSLPTPNRQQLRQTRTPNSGRMPSIPANSQCSSPAHLMRRATTTMDTMVHCFQETQTRTLPCDSQADTLIISDSAADTVILEKTCGESATDSLADEQATRLGFLNSHGINEAEFLTDDRSSSEGEGLMQELSSGESLEEAGGTKPKDKESFITDDGDTGDSQLELVPHTPTAKYCCTSPMTPASGRTMRYSISRLSVSHKPRRLADLSYTPGGRPLIPSEEQPVEYLYTDIEKGHELIECHVPPSTNVTLSSDTSLATSDDTVLYDWRSLQLSPGKGKENEKPQEEILPDTAGLTDRELRRRLQELGEQPGPISRFTRPAYINKLNNLLQKSKNQQPVAHNTGYSVELANALETFTLPGCQAEEMALCQQFDQPDQNRKWREGITKSSFNYLLLDPRVTKNLPSRSSSITPAECFHTFINAIFYIGKGKRSRPYSHLYEALEYHRGDKTSRKLCSKVQHILQVWGAGQGVISLHCFQNVIPVEAYTREACMVDAIGLKMLTNQKRGDYYGVVSTWPLKRRRELGVHLLYRAMQIFLAEGERQLRPADI</sequence>
<feature type="compositionally biased region" description="Low complexity" evidence="2">
    <location>
        <begin position="765"/>
        <end position="784"/>
    </location>
</feature>
<organism evidence="4 5">
    <name type="scientific">Paramormyrops kingsleyae</name>
    <dbReference type="NCBI Taxonomy" id="1676925"/>
    <lineage>
        <taxon>Eukaryota</taxon>
        <taxon>Metazoa</taxon>
        <taxon>Chordata</taxon>
        <taxon>Craniata</taxon>
        <taxon>Vertebrata</taxon>
        <taxon>Euteleostomi</taxon>
        <taxon>Actinopterygii</taxon>
        <taxon>Neopterygii</taxon>
        <taxon>Teleostei</taxon>
        <taxon>Osteoglossocephala</taxon>
        <taxon>Osteoglossomorpha</taxon>
        <taxon>Osteoglossiformes</taxon>
        <taxon>Mormyridae</taxon>
        <taxon>Paramormyrops</taxon>
    </lineage>
</organism>
<dbReference type="SUPFAM" id="SSF63451">
    <property type="entry name" value="LEM domain"/>
    <property type="match status" value="1"/>
</dbReference>
<feature type="region of interest" description="Disordered" evidence="2">
    <location>
        <begin position="450"/>
        <end position="479"/>
    </location>
</feature>
<name>A0A3B3S8S3_9TELE</name>
<dbReference type="CDD" id="cd10454">
    <property type="entry name" value="GIY-YIG_COG3680_Meta"/>
    <property type="match status" value="1"/>
</dbReference>
<dbReference type="GeneTree" id="ENSGT00510000049316"/>
<dbReference type="SMART" id="SM00540">
    <property type="entry name" value="LEM"/>
    <property type="match status" value="1"/>
</dbReference>
<feature type="compositionally biased region" description="Polar residues" evidence="2">
    <location>
        <begin position="327"/>
        <end position="340"/>
    </location>
</feature>
<dbReference type="Pfam" id="PF12796">
    <property type="entry name" value="Ank_2"/>
    <property type="match status" value="1"/>
</dbReference>
<dbReference type="KEGG" id="pki:111860430"/>
<dbReference type="InterPro" id="IPR034998">
    <property type="entry name" value="ANKLE1"/>
</dbReference>
<evidence type="ECO:0000313" key="4">
    <source>
        <dbReference type="Ensembl" id="ENSPKIP00000026610.1"/>
    </source>
</evidence>
<evidence type="ECO:0000256" key="2">
    <source>
        <dbReference type="SAM" id="MobiDB-lite"/>
    </source>
</evidence>
<dbReference type="PROSITE" id="PS50954">
    <property type="entry name" value="LEM"/>
    <property type="match status" value="1"/>
</dbReference>
<dbReference type="PANTHER" id="PTHR46427">
    <property type="entry name" value="ANKYRIN REPEAT AND LEM DOMAIN-CONTAINING PROTEIN 1"/>
    <property type="match status" value="1"/>
</dbReference>
<dbReference type="STRING" id="1676925.ENSPKIP00000026610"/>
<dbReference type="InterPro" id="IPR036770">
    <property type="entry name" value="Ankyrin_rpt-contain_sf"/>
</dbReference>
<dbReference type="OrthoDB" id="1601181at2759"/>
<protein>
    <submittedName>
        <fullName evidence="4">Zgc:85936</fullName>
    </submittedName>
</protein>
<reference evidence="4" key="2">
    <citation type="submission" date="2025-09" db="UniProtKB">
        <authorList>
            <consortium name="Ensembl"/>
        </authorList>
    </citation>
    <scope>IDENTIFICATION</scope>
</reference>
<dbReference type="Pfam" id="PF03020">
    <property type="entry name" value="LEM"/>
    <property type="match status" value="1"/>
</dbReference>
<dbReference type="GO" id="GO:0005737">
    <property type="term" value="C:cytoplasm"/>
    <property type="evidence" value="ECO:0007669"/>
    <property type="project" value="TreeGrafter"/>
</dbReference>
<feature type="region of interest" description="Disordered" evidence="2">
    <location>
        <begin position="758"/>
        <end position="802"/>
    </location>
</feature>
<dbReference type="PROSITE" id="PS50297">
    <property type="entry name" value="ANK_REP_REGION"/>
    <property type="match status" value="2"/>
</dbReference>
<evidence type="ECO:0000259" key="3">
    <source>
        <dbReference type="PROSITE" id="PS50954"/>
    </source>
</evidence>
<dbReference type="AlphaFoldDB" id="A0A3B3S8S3"/>
<dbReference type="Pfam" id="PF22945">
    <property type="entry name" value="LEM-3_GIY-YIG"/>
    <property type="match status" value="1"/>
</dbReference>
<feature type="domain" description="LEM" evidence="3">
    <location>
        <begin position="930"/>
        <end position="974"/>
    </location>
</feature>
<dbReference type="InterPro" id="IPR002110">
    <property type="entry name" value="Ankyrin_rpt"/>
</dbReference>
<feature type="region of interest" description="Disordered" evidence="2">
    <location>
        <begin position="642"/>
        <end position="674"/>
    </location>
</feature>
<dbReference type="CDD" id="cd12934">
    <property type="entry name" value="LEM"/>
    <property type="match status" value="1"/>
</dbReference>
<proteinExistence type="predicted"/>
<keyword evidence="5" id="KW-1185">Reference proteome</keyword>
<dbReference type="GO" id="GO:0004520">
    <property type="term" value="F:DNA endonuclease activity"/>
    <property type="evidence" value="ECO:0007669"/>
    <property type="project" value="TreeGrafter"/>
</dbReference>
<dbReference type="PROSITE" id="PS50088">
    <property type="entry name" value="ANK_REPEAT"/>
    <property type="match status" value="2"/>
</dbReference>
<dbReference type="Proteomes" id="UP000261540">
    <property type="component" value="Unplaced"/>
</dbReference>
<keyword evidence="1" id="KW-0040">ANK repeat</keyword>
<dbReference type="Gene3D" id="1.25.40.20">
    <property type="entry name" value="Ankyrin repeat-containing domain"/>
    <property type="match status" value="2"/>
</dbReference>
<dbReference type="SUPFAM" id="SSF48403">
    <property type="entry name" value="Ankyrin repeat"/>
    <property type="match status" value="1"/>
</dbReference>
<dbReference type="Gene3D" id="1.10.720.40">
    <property type="match status" value="1"/>
</dbReference>
<dbReference type="GO" id="GO:0000724">
    <property type="term" value="P:double-strand break repair via homologous recombination"/>
    <property type="evidence" value="ECO:0007669"/>
    <property type="project" value="TreeGrafter"/>
</dbReference>